<comment type="caution">
    <text evidence="1">The sequence shown here is derived from an EMBL/GenBank/DDBJ whole genome shotgun (WGS) entry which is preliminary data.</text>
</comment>
<name>A0ABD7SMZ7_VIBCL</name>
<dbReference type="EMBL" id="VSIJ01000022">
    <property type="protein sequence ID" value="TXX66288.1"/>
    <property type="molecule type" value="Genomic_DNA"/>
</dbReference>
<evidence type="ECO:0000313" key="2">
    <source>
        <dbReference type="Proteomes" id="UP000323819"/>
    </source>
</evidence>
<organism evidence="1 2">
    <name type="scientific">Vibrio cholerae</name>
    <dbReference type="NCBI Taxonomy" id="666"/>
    <lineage>
        <taxon>Bacteria</taxon>
        <taxon>Pseudomonadati</taxon>
        <taxon>Pseudomonadota</taxon>
        <taxon>Gammaproteobacteria</taxon>
        <taxon>Vibrionales</taxon>
        <taxon>Vibrionaceae</taxon>
        <taxon>Vibrio</taxon>
    </lineage>
</organism>
<evidence type="ECO:0000313" key="1">
    <source>
        <dbReference type="EMBL" id="TXX66288.1"/>
    </source>
</evidence>
<proteinExistence type="predicted"/>
<accession>A0ABD7SMZ7</accession>
<protein>
    <recommendedName>
        <fullName evidence="3">RiboL-PSP-HEPN domain-containing protein</fullName>
    </recommendedName>
</protein>
<gene>
    <name evidence="1" type="ORF">FXF03_06875</name>
</gene>
<dbReference type="Proteomes" id="UP000323819">
    <property type="component" value="Unassembled WGS sequence"/>
</dbReference>
<sequence>MKGWYESYFSPTFEVMRSYIDGIEEQAELSIQKFEKGKETYVLDYHPEEVRAVTVFQGLDDETWDINEIFRDYFPNLQRKSALLTLTGMFEHELDQLCDSYAKEKDSTVKLNDIAGKGLERSTKYLEKVCGFDVYKTSPEWQKIKGIQELRNAIVHQNGKINDANGRKITSIQNHIEKVEFLNDDGKEVIVGKGYLMYVLKSYDDYIKLLDKSIKQSYEK</sequence>
<reference evidence="1 2" key="1">
    <citation type="submission" date="2019-06" db="EMBL/GenBank/DDBJ databases">
        <title>Vibrio cholerae phylogeny based on whole-genome sequencing reveals genetic diversity and population strucutre.</title>
        <authorList>
            <person name="Zhiqiu Y."/>
            <person name="Bin L."/>
            <person name="Lingyan J."/>
        </authorList>
    </citation>
    <scope>NUCLEOTIDE SEQUENCE [LARGE SCALE GENOMIC DNA]</scope>
    <source>
        <strain evidence="1 2">N2814</strain>
    </source>
</reference>
<dbReference type="AlphaFoldDB" id="A0ABD7SMZ7"/>
<evidence type="ECO:0008006" key="3">
    <source>
        <dbReference type="Google" id="ProtNLM"/>
    </source>
</evidence>
<dbReference type="RefSeq" id="WP_114721727.1">
    <property type="nucleotide sequence ID" value="NZ_JACFTO010000026.1"/>
</dbReference>